<keyword evidence="3" id="KW-1185">Reference proteome</keyword>
<dbReference type="Proteomes" id="UP000243459">
    <property type="component" value="Chromosome 5"/>
</dbReference>
<name>A0A5P1EZN6_ASPOF</name>
<dbReference type="Gramene" id="ONK70019">
    <property type="protein sequence ID" value="ONK70019"/>
    <property type="gene ID" value="A4U43_C05F29400"/>
</dbReference>
<protein>
    <submittedName>
        <fullName evidence="2">Uncharacterized protein</fullName>
    </submittedName>
</protein>
<dbReference type="PANTHER" id="PTHR46225">
    <property type="entry name" value="C3H4 TYPE ZINC FINGER PROTEIN"/>
    <property type="match status" value="1"/>
</dbReference>
<dbReference type="OMA" id="RMGSAQN"/>
<sequence length="166" mass="19669">MNNNEINPTETRSPLLALLLRTVMRVSRARWFGFLRRVFQYQNGSRSDLSSNPFNSKLWLVFELIALVVQMIGVTFVIVISSKERPVWPIRFWLGSYNVGNFLSLPLLYWRWLHCRGNRFGNSSDLEQQRTLQESRSSYLMNKSRTFLELFFAIWFVMGNVWVFDS</sequence>
<dbReference type="PANTHER" id="PTHR46225:SF1">
    <property type="entry name" value="RING_U-BOX SUPERFAMILY PROTEIN"/>
    <property type="match status" value="1"/>
</dbReference>
<feature type="transmembrane region" description="Helical" evidence="1">
    <location>
        <begin position="92"/>
        <end position="110"/>
    </location>
</feature>
<keyword evidence="1" id="KW-0812">Transmembrane</keyword>
<evidence type="ECO:0000313" key="3">
    <source>
        <dbReference type="Proteomes" id="UP000243459"/>
    </source>
</evidence>
<keyword evidence="1" id="KW-0472">Membrane</keyword>
<keyword evidence="1" id="KW-1133">Transmembrane helix</keyword>
<feature type="transmembrane region" description="Helical" evidence="1">
    <location>
        <begin position="146"/>
        <end position="164"/>
    </location>
</feature>
<gene>
    <name evidence="2" type="ORF">A4U43_C05F29400</name>
</gene>
<reference evidence="3" key="1">
    <citation type="journal article" date="2017" name="Nat. Commun.">
        <title>The asparagus genome sheds light on the origin and evolution of a young Y chromosome.</title>
        <authorList>
            <person name="Harkess A."/>
            <person name="Zhou J."/>
            <person name="Xu C."/>
            <person name="Bowers J.E."/>
            <person name="Van der Hulst R."/>
            <person name="Ayyampalayam S."/>
            <person name="Mercati F."/>
            <person name="Riccardi P."/>
            <person name="McKain M.R."/>
            <person name="Kakrana A."/>
            <person name="Tang H."/>
            <person name="Ray J."/>
            <person name="Groenendijk J."/>
            <person name="Arikit S."/>
            <person name="Mathioni S.M."/>
            <person name="Nakano M."/>
            <person name="Shan H."/>
            <person name="Telgmann-Rauber A."/>
            <person name="Kanno A."/>
            <person name="Yue Z."/>
            <person name="Chen H."/>
            <person name="Li W."/>
            <person name="Chen Y."/>
            <person name="Xu X."/>
            <person name="Zhang Y."/>
            <person name="Luo S."/>
            <person name="Chen H."/>
            <person name="Gao J."/>
            <person name="Mao Z."/>
            <person name="Pires J.C."/>
            <person name="Luo M."/>
            <person name="Kudrna D."/>
            <person name="Wing R.A."/>
            <person name="Meyers B.C."/>
            <person name="Yi K."/>
            <person name="Kong H."/>
            <person name="Lavrijsen P."/>
            <person name="Sunseri F."/>
            <person name="Falavigna A."/>
            <person name="Ye Y."/>
            <person name="Leebens-Mack J.H."/>
            <person name="Chen G."/>
        </authorList>
    </citation>
    <scope>NUCLEOTIDE SEQUENCE [LARGE SCALE GENOMIC DNA]</scope>
    <source>
        <strain evidence="3">cv. DH0086</strain>
    </source>
</reference>
<proteinExistence type="predicted"/>
<feature type="transmembrane region" description="Helical" evidence="1">
    <location>
        <begin position="58"/>
        <end position="80"/>
    </location>
</feature>
<dbReference type="AlphaFoldDB" id="A0A5P1EZN6"/>
<organism evidence="2 3">
    <name type="scientific">Asparagus officinalis</name>
    <name type="common">Garden asparagus</name>
    <dbReference type="NCBI Taxonomy" id="4686"/>
    <lineage>
        <taxon>Eukaryota</taxon>
        <taxon>Viridiplantae</taxon>
        <taxon>Streptophyta</taxon>
        <taxon>Embryophyta</taxon>
        <taxon>Tracheophyta</taxon>
        <taxon>Spermatophyta</taxon>
        <taxon>Magnoliopsida</taxon>
        <taxon>Liliopsida</taxon>
        <taxon>Asparagales</taxon>
        <taxon>Asparagaceae</taxon>
        <taxon>Asparagoideae</taxon>
        <taxon>Asparagus</taxon>
    </lineage>
</organism>
<dbReference type="EMBL" id="CM007385">
    <property type="protein sequence ID" value="ONK70019.1"/>
    <property type="molecule type" value="Genomic_DNA"/>
</dbReference>
<accession>A0A5P1EZN6</accession>
<evidence type="ECO:0000256" key="1">
    <source>
        <dbReference type="SAM" id="Phobius"/>
    </source>
</evidence>
<evidence type="ECO:0000313" key="2">
    <source>
        <dbReference type="EMBL" id="ONK70019.1"/>
    </source>
</evidence>